<sequence length="117" mass="13500">MTGALLLIPFICIRFLILSLLNKESLKRAVHFAPMSGKKQIAYWVYQLSNLGIFITLFFTDYQVEQTVFYYFSATVYVIGVIMLLISITYFAFLSREGLNTKGIYRFSAISTLDYSF</sequence>
<proteinExistence type="predicted"/>
<keyword evidence="1" id="KW-0812">Transmembrane</keyword>
<evidence type="ECO:0000256" key="1">
    <source>
        <dbReference type="SAM" id="Phobius"/>
    </source>
</evidence>
<accession>A0A2T0W8B5</accession>
<dbReference type="EMBL" id="PVTO01000007">
    <property type="protein sequence ID" value="PRY82951.1"/>
    <property type="molecule type" value="Genomic_DNA"/>
</dbReference>
<reference evidence="2 3" key="1">
    <citation type="submission" date="2018-03" db="EMBL/GenBank/DDBJ databases">
        <title>Genomic Encyclopedia of Archaeal and Bacterial Type Strains, Phase II (KMG-II): from individual species to whole genera.</title>
        <authorList>
            <person name="Goeker M."/>
        </authorList>
    </citation>
    <scope>NUCLEOTIDE SEQUENCE [LARGE SCALE GENOMIC DNA]</scope>
    <source>
        <strain evidence="2 3">DSM 13175</strain>
    </source>
</reference>
<organism evidence="2 3">
    <name type="scientific">Alkalibacterium olivapovliticus</name>
    <dbReference type="NCBI Taxonomy" id="99907"/>
    <lineage>
        <taxon>Bacteria</taxon>
        <taxon>Bacillati</taxon>
        <taxon>Bacillota</taxon>
        <taxon>Bacilli</taxon>
        <taxon>Lactobacillales</taxon>
        <taxon>Carnobacteriaceae</taxon>
        <taxon>Alkalibacterium</taxon>
    </lineage>
</organism>
<gene>
    <name evidence="2" type="ORF">CLV38_10724</name>
</gene>
<protein>
    <submittedName>
        <fullName evidence="2">Uncharacterized protein</fullName>
    </submittedName>
</protein>
<keyword evidence="1" id="KW-1133">Transmembrane helix</keyword>
<feature type="transmembrane region" description="Helical" evidence="1">
    <location>
        <begin position="43"/>
        <end position="62"/>
    </location>
</feature>
<feature type="transmembrane region" description="Helical" evidence="1">
    <location>
        <begin position="6"/>
        <end position="22"/>
    </location>
</feature>
<keyword evidence="1" id="KW-0472">Membrane</keyword>
<name>A0A2T0W8B5_9LACT</name>
<comment type="caution">
    <text evidence="2">The sequence shown here is derived from an EMBL/GenBank/DDBJ whole genome shotgun (WGS) entry which is preliminary data.</text>
</comment>
<dbReference type="AlphaFoldDB" id="A0A2T0W8B5"/>
<evidence type="ECO:0000313" key="2">
    <source>
        <dbReference type="EMBL" id="PRY82951.1"/>
    </source>
</evidence>
<evidence type="ECO:0000313" key="3">
    <source>
        <dbReference type="Proteomes" id="UP000238205"/>
    </source>
</evidence>
<dbReference type="RefSeq" id="WP_245920540.1">
    <property type="nucleotide sequence ID" value="NZ_PVTO01000007.1"/>
</dbReference>
<keyword evidence="3" id="KW-1185">Reference proteome</keyword>
<feature type="transmembrane region" description="Helical" evidence="1">
    <location>
        <begin position="68"/>
        <end position="93"/>
    </location>
</feature>
<dbReference type="Proteomes" id="UP000238205">
    <property type="component" value="Unassembled WGS sequence"/>
</dbReference>